<dbReference type="Pfam" id="PF04357">
    <property type="entry name" value="TamB"/>
    <property type="match status" value="1"/>
</dbReference>
<evidence type="ECO:0000256" key="4">
    <source>
        <dbReference type="ARBA" id="ARBA00023136"/>
    </source>
</evidence>
<accession>A0A1H1WTC4</accession>
<keyword evidence="4" id="KW-0472">Membrane</keyword>
<protein>
    <recommendedName>
        <fullName evidence="6">Translocation and assembly module TamB C-terminal domain-containing protein</fullName>
    </recommendedName>
</protein>
<evidence type="ECO:0000256" key="2">
    <source>
        <dbReference type="ARBA" id="ARBA00022692"/>
    </source>
</evidence>
<dbReference type="EMBL" id="LT629774">
    <property type="protein sequence ID" value="SDT00433.1"/>
    <property type="molecule type" value="Genomic_DNA"/>
</dbReference>
<organism evidence="7 8">
    <name type="scientific">Winogradskyella sediminis</name>
    <dbReference type="NCBI Taxonomy" id="1382466"/>
    <lineage>
        <taxon>Bacteria</taxon>
        <taxon>Pseudomonadati</taxon>
        <taxon>Bacteroidota</taxon>
        <taxon>Flavobacteriia</taxon>
        <taxon>Flavobacteriales</taxon>
        <taxon>Flavobacteriaceae</taxon>
        <taxon>Winogradskyella</taxon>
    </lineage>
</organism>
<proteinExistence type="predicted"/>
<evidence type="ECO:0000256" key="1">
    <source>
        <dbReference type="ARBA" id="ARBA00004167"/>
    </source>
</evidence>
<evidence type="ECO:0000313" key="7">
    <source>
        <dbReference type="EMBL" id="SDT00433.1"/>
    </source>
</evidence>
<comment type="subcellular location">
    <subcellularLocation>
        <location evidence="1">Membrane</location>
        <topology evidence="1">Single-pass membrane protein</topology>
    </subcellularLocation>
</comment>
<dbReference type="InterPro" id="IPR007452">
    <property type="entry name" value="TamB_C"/>
</dbReference>
<evidence type="ECO:0000256" key="3">
    <source>
        <dbReference type="ARBA" id="ARBA00022989"/>
    </source>
</evidence>
<reference evidence="7 8" key="1">
    <citation type="submission" date="2016-10" db="EMBL/GenBank/DDBJ databases">
        <authorList>
            <person name="Varghese N."/>
            <person name="Submissions S."/>
        </authorList>
    </citation>
    <scope>NUCLEOTIDE SEQUENCE [LARGE SCALE GENOMIC DNA]</scope>
    <source>
        <strain evidence="7 8">RHA_55</strain>
    </source>
</reference>
<evidence type="ECO:0000259" key="6">
    <source>
        <dbReference type="Pfam" id="PF04357"/>
    </source>
</evidence>
<dbReference type="PANTHER" id="PTHR36985">
    <property type="entry name" value="TRANSLOCATION AND ASSEMBLY MODULE SUBUNIT TAMB"/>
    <property type="match status" value="1"/>
</dbReference>
<dbReference type="Proteomes" id="UP000198963">
    <property type="component" value="Chromosome I"/>
</dbReference>
<evidence type="ECO:0000313" key="8">
    <source>
        <dbReference type="Proteomes" id="UP000198963"/>
    </source>
</evidence>
<dbReference type="PANTHER" id="PTHR36985:SF1">
    <property type="entry name" value="TRANSLOCATION AND ASSEMBLY MODULE SUBUNIT TAMB"/>
    <property type="match status" value="1"/>
</dbReference>
<dbReference type="STRING" id="1249933.SAMN04489797_2992"/>
<dbReference type="GO" id="GO:0009306">
    <property type="term" value="P:protein secretion"/>
    <property type="evidence" value="ECO:0007669"/>
    <property type="project" value="InterPro"/>
</dbReference>
<keyword evidence="8" id="KW-1185">Reference proteome</keyword>
<evidence type="ECO:0000256" key="5">
    <source>
        <dbReference type="SAM" id="MobiDB-lite"/>
    </source>
</evidence>
<sequence>MLLFFILFLVLSIPAVQTKLGRYATDRINNDFKTDINIGRVGLQLNGDIELKEILIRDYKQDTLISVGELNSSIISFQNLLNSKLNFGDIDLQNVMFNLKTYKGETDTNLDVFVAKFDNDNPRVGPSEFLFSSSDVSIEGGIFRLTDENLDTPKIFEFSDLNANTTNFLINGPEVSARINKFSFIDSRGIAVKNLMANFEYTLDHMTFGDLNISTELSELKGDLRFNYKREDFKYFTDKVDVVASFRDSDISLTELNVFFDEFGTGQHADFNADLSGTLNNLEAKNLNISTTSNTRIIGDITFKNLFSKEEDSFALQGDFQNLASNYRDLTALMPRLLGNSIPSVISKVGNFKIKGSSFITAKRVDADIEIDTDLGFIKSNLELTDIDNIDNASYVGNIVLDEFNIGELINDPLVKTTSLNLDVDGKGFTLENLNTDVKGDVFVLDYNDYTYRDIVLSGDLGNSIFNGVVKVEDLNLQLDFNGLADFSEDLKKFDFKANVGYANLSNLNFVKRDSISEFRGLVTMTATGTTLDNAVGAINIKNTTYKNQDNDYVFEDFDIVSSFKDNERTIAIDSPDIIDGKITGQFKTKDILGLVENSVGSIYTNFVPNSVSEGQYIDFRFNIYSKIATVFFKDLILGKNTFIEGRIETDEKGFELTFNSPEIKFKDYFANNINVNIDNSNPLFNTYVEIDSLSAGVYNASQFSLINVTKRDTLLIKSEFKGGTNNADDFNLSMFYTIDEFNKSVVGFRKSEVKFKGFDWLLNSEKDTLNKVTFDRDFKTFDIFPISITHEDEEILVSGKVIDSTNKTFNVDFKDVELVKITPRIDSLALRGIVNGKLDVVQNEGVYLPKSNVEISGFFVNDYDLGNLKAAIEGNNSITNYNVDVTLVNDNLKSLDAKGTIDVAQNNPEIDLNVNFEEFLLDPLNPLGEGVISNIRGLVSGYANVTGSLNKPAIYGELLLDRAGLSIPYLNVDYGFDFDSKVSLRGQQFIFNDVSMTDSEYFSKGSLNGFIAHNNFSDWKLGLELNTDRLLVLNTEESEDELYYGTGFISGKAEIKGPTDQLTIKVINGRTEAGTEFFIPLNDSESFGDNSFIHFLSPEEKATRLKGEISETIEVKGLVLDFDLNINQNATIEIVIDKEAGSTIKGRGVGGLNFLINTNGTFDMWGDFVVYDGTYNFKYGGFVEKKFIVEQGGSIVWEGDPMGAEINLKALYAGNANPSVLLDNPINQSIDVEVEIHLTGKLEQPDPQFDFRFPNVSSTVKSELDYRLSSKDERDNQALIFLATGGFSSSLGGANFTGTISERLTGIVNNLFGANNGNLDIGIDFELGQDTPELQTNNKFGLTLQTKISDKILVNGKVGVPFGSASQTVISGDVQIDLLLNEDGTLRAKVFNRENSIRNFGEEIGYTQGVGLSYNVEFDSFKEFLQIIFSGKNKNVKSEKKEPSKKKDSEDDLLPDYMSMKEKKSKSKS</sequence>
<gene>
    <name evidence="7" type="ORF">SAMN04489797_2992</name>
</gene>
<feature type="domain" description="Translocation and assembly module TamB C-terminal" evidence="6">
    <location>
        <begin position="1005"/>
        <end position="1419"/>
    </location>
</feature>
<keyword evidence="3" id="KW-1133">Transmembrane helix</keyword>
<feature type="compositionally biased region" description="Basic and acidic residues" evidence="5">
    <location>
        <begin position="1437"/>
        <end position="1450"/>
    </location>
</feature>
<name>A0A1H1WTC4_9FLAO</name>
<keyword evidence="2" id="KW-0812">Transmembrane</keyword>
<dbReference type="GO" id="GO:0005886">
    <property type="term" value="C:plasma membrane"/>
    <property type="evidence" value="ECO:0007669"/>
    <property type="project" value="InterPro"/>
</dbReference>
<feature type="region of interest" description="Disordered" evidence="5">
    <location>
        <begin position="1435"/>
        <end position="1470"/>
    </location>
</feature>